<dbReference type="AlphaFoldDB" id="A0A8X6QA40"/>
<comment type="caution">
    <text evidence="1">The sequence shown here is derived from an EMBL/GenBank/DDBJ whole genome shotgun (WGS) entry which is preliminary data.</text>
</comment>
<proteinExistence type="predicted"/>
<gene>
    <name evidence="1" type="ORF">NPIL_380141</name>
</gene>
<accession>A0A8X6QA40</accession>
<evidence type="ECO:0000313" key="2">
    <source>
        <dbReference type="Proteomes" id="UP000887013"/>
    </source>
</evidence>
<dbReference type="Proteomes" id="UP000887013">
    <property type="component" value="Unassembled WGS sequence"/>
</dbReference>
<organism evidence="1 2">
    <name type="scientific">Nephila pilipes</name>
    <name type="common">Giant wood spider</name>
    <name type="synonym">Nephila maculata</name>
    <dbReference type="NCBI Taxonomy" id="299642"/>
    <lineage>
        <taxon>Eukaryota</taxon>
        <taxon>Metazoa</taxon>
        <taxon>Ecdysozoa</taxon>
        <taxon>Arthropoda</taxon>
        <taxon>Chelicerata</taxon>
        <taxon>Arachnida</taxon>
        <taxon>Araneae</taxon>
        <taxon>Araneomorphae</taxon>
        <taxon>Entelegynae</taxon>
        <taxon>Araneoidea</taxon>
        <taxon>Nephilidae</taxon>
        <taxon>Nephila</taxon>
    </lineage>
</organism>
<protein>
    <submittedName>
        <fullName evidence="1">Uncharacterized protein</fullName>
    </submittedName>
</protein>
<evidence type="ECO:0000313" key="1">
    <source>
        <dbReference type="EMBL" id="GFU07920.1"/>
    </source>
</evidence>
<reference evidence="1" key="1">
    <citation type="submission" date="2020-08" db="EMBL/GenBank/DDBJ databases">
        <title>Multicomponent nature underlies the extraordinary mechanical properties of spider dragline silk.</title>
        <authorList>
            <person name="Kono N."/>
            <person name="Nakamura H."/>
            <person name="Mori M."/>
            <person name="Yoshida Y."/>
            <person name="Ohtoshi R."/>
            <person name="Malay A.D."/>
            <person name="Moran D.A.P."/>
            <person name="Tomita M."/>
            <person name="Numata K."/>
            <person name="Arakawa K."/>
        </authorList>
    </citation>
    <scope>NUCLEOTIDE SEQUENCE</scope>
</reference>
<sequence>MFRFLQDMLRDLPYSPSMNSLSPLNEVRIVAKTNGSVKGSRSVLFSLRLHIEVLSLCDEPYSERSHALDDEALQAAFEEDSILTCDELAKQLNVFDKTGGWSKVFLPSRSMMFLTTPVTYGLVLS</sequence>
<name>A0A8X6QA40_NEPPI</name>
<keyword evidence="2" id="KW-1185">Reference proteome</keyword>
<dbReference type="EMBL" id="BMAW01077756">
    <property type="protein sequence ID" value="GFU07920.1"/>
    <property type="molecule type" value="Genomic_DNA"/>
</dbReference>